<keyword evidence="1" id="KW-0175">Coiled coil</keyword>
<dbReference type="Proteomes" id="UP000031197">
    <property type="component" value="Unassembled WGS sequence"/>
</dbReference>
<dbReference type="EMBL" id="JWLW01000014">
    <property type="protein sequence ID" value="KHT53312.1"/>
    <property type="molecule type" value="Genomic_DNA"/>
</dbReference>
<gene>
    <name evidence="3" type="ORF">RJ41_08830</name>
</gene>
<dbReference type="OrthoDB" id="7061952at2"/>
<comment type="caution">
    <text evidence="3">The sequence shown here is derived from an EMBL/GenBank/DDBJ whole genome shotgun (WGS) entry which is preliminary data.</text>
</comment>
<proteinExistence type="predicted"/>
<dbReference type="InterPro" id="IPR027417">
    <property type="entry name" value="P-loop_NTPase"/>
</dbReference>
<evidence type="ECO:0000313" key="4">
    <source>
        <dbReference type="Proteomes" id="UP000031197"/>
    </source>
</evidence>
<feature type="coiled-coil region" evidence="1">
    <location>
        <begin position="147"/>
        <end position="220"/>
    </location>
</feature>
<evidence type="ECO:0000256" key="1">
    <source>
        <dbReference type="SAM" id="Coils"/>
    </source>
</evidence>
<evidence type="ECO:0000256" key="2">
    <source>
        <dbReference type="SAM" id="SignalP"/>
    </source>
</evidence>
<reference evidence="3 4" key="1">
    <citation type="submission" date="2014-12" db="EMBL/GenBank/DDBJ databases">
        <title>Genome sequencing of Alteromonas marina AD001.</title>
        <authorList>
            <person name="Adrian T.G.S."/>
            <person name="Chan K.G."/>
        </authorList>
    </citation>
    <scope>NUCLEOTIDE SEQUENCE [LARGE SCALE GENOMIC DNA]</scope>
    <source>
        <strain evidence="3 4">AD001</strain>
    </source>
</reference>
<sequence length="313" mass="35709">MKRLLTALLLCTTAGGLANAQSAQKYDTLSNELEIMSGVLKTSLRQNAATESWRVSQIETSYLAGQGAVFTFSVRGQRGNWVREIETLVEGLVATVPPAPPAPPVPSANSFSDVDDIVFEAAREWEAYAEETSHRFSQAFADNNSRLRDLRNMQRELAWEAREVERELRDITFELRHADEARKKELLAQKEQSGEQLKQLEAKEKSMRDELKAIEKEQTKQMEARKAQQQQAYKTFLAGFESSMSETLCRFGSGLRGLPENEHISMVLKDFEMDESRERKDRIYVFTRADIVRCVQEKIDANKLLTNANIYQF</sequence>
<feature type="signal peptide" evidence="2">
    <location>
        <begin position="1"/>
        <end position="20"/>
    </location>
</feature>
<keyword evidence="4" id="KW-1185">Reference proteome</keyword>
<organism evidence="3 4">
    <name type="scientific">Alteromonas marina</name>
    <dbReference type="NCBI Taxonomy" id="203795"/>
    <lineage>
        <taxon>Bacteria</taxon>
        <taxon>Pseudomonadati</taxon>
        <taxon>Pseudomonadota</taxon>
        <taxon>Gammaproteobacteria</taxon>
        <taxon>Alteromonadales</taxon>
        <taxon>Alteromonadaceae</taxon>
        <taxon>Alteromonas/Salinimonas group</taxon>
        <taxon>Alteromonas</taxon>
    </lineage>
</organism>
<evidence type="ECO:0000313" key="3">
    <source>
        <dbReference type="EMBL" id="KHT53312.1"/>
    </source>
</evidence>
<dbReference type="AlphaFoldDB" id="A0A0B3Y981"/>
<feature type="chain" id="PRO_5002099633" evidence="2">
    <location>
        <begin position="21"/>
        <end position="313"/>
    </location>
</feature>
<keyword evidence="2" id="KW-0732">Signal</keyword>
<protein>
    <submittedName>
        <fullName evidence="3">Uncharacterized protein</fullName>
    </submittedName>
</protein>
<accession>A0A0B3Y981</accession>
<dbReference type="Gene3D" id="3.40.50.300">
    <property type="entry name" value="P-loop containing nucleotide triphosphate hydrolases"/>
    <property type="match status" value="1"/>
</dbReference>
<name>A0A0B3Y981_9ALTE</name>
<dbReference type="RefSeq" id="WP_039219506.1">
    <property type="nucleotide sequence ID" value="NZ_JWLW01000014.1"/>
</dbReference>